<protein>
    <submittedName>
        <fullName evidence="2">Xylose isomerase-like TIM barrel</fullName>
    </submittedName>
</protein>
<dbReference type="PANTHER" id="PTHR12110:SF53">
    <property type="entry name" value="BLR5974 PROTEIN"/>
    <property type="match status" value="1"/>
</dbReference>
<reference evidence="2 3" key="1">
    <citation type="submission" date="2006-06" db="EMBL/GenBank/DDBJ databases">
        <title>Complete sequence of Rubrobacter xylanophilus DSM 9941.</title>
        <authorList>
            <consortium name="US DOE Joint Genome Institute"/>
            <person name="Copeland A."/>
            <person name="Lucas S."/>
            <person name="Lapidus A."/>
            <person name="Barry K."/>
            <person name="Detter J.C."/>
            <person name="Glavina del Rio T."/>
            <person name="Hammon N."/>
            <person name="Israni S."/>
            <person name="Dalin E."/>
            <person name="Tice H."/>
            <person name="Pitluck S."/>
            <person name="Munk A.C."/>
            <person name="Brettin T."/>
            <person name="Bruce D."/>
            <person name="Han C."/>
            <person name="Tapia R."/>
            <person name="Gilna P."/>
            <person name="Schmutz J."/>
            <person name="Larimer F."/>
            <person name="Land M."/>
            <person name="Hauser L."/>
            <person name="Kyrpides N."/>
            <person name="Lykidis A."/>
            <person name="da Costa M.S."/>
            <person name="Rainey F.A."/>
            <person name="Empadinhas N."/>
            <person name="Jolivet E."/>
            <person name="Battista J.R."/>
            <person name="Richardson P."/>
        </authorList>
    </citation>
    <scope>NUCLEOTIDE SEQUENCE [LARGE SCALE GENOMIC DNA]</scope>
    <source>
        <strain evidence="3">DSM 9941 / JCM 11954 / NBRC 16129 / PRD-1</strain>
    </source>
</reference>
<dbReference type="InterPro" id="IPR050312">
    <property type="entry name" value="IolE/XylAMocC-like"/>
</dbReference>
<dbReference type="HOGENOM" id="CLU_050006_0_0_11"/>
<dbReference type="Gene3D" id="3.20.20.150">
    <property type="entry name" value="Divalent-metal-dependent TIM barrel enzymes"/>
    <property type="match status" value="1"/>
</dbReference>
<keyword evidence="2" id="KW-0413">Isomerase</keyword>
<evidence type="ECO:0000259" key="1">
    <source>
        <dbReference type="Pfam" id="PF01261"/>
    </source>
</evidence>
<gene>
    <name evidence="2" type="ordered locus">Rxyl_2461</name>
</gene>
<dbReference type="SUPFAM" id="SSF51658">
    <property type="entry name" value="Xylose isomerase-like"/>
    <property type="match status" value="1"/>
</dbReference>
<feature type="domain" description="Xylose isomerase-like TIM barrel" evidence="1">
    <location>
        <begin position="25"/>
        <end position="268"/>
    </location>
</feature>
<dbReference type="RefSeq" id="WP_011565401.1">
    <property type="nucleotide sequence ID" value="NC_008148.1"/>
</dbReference>
<dbReference type="InterPro" id="IPR036237">
    <property type="entry name" value="Xyl_isomerase-like_sf"/>
</dbReference>
<dbReference type="AlphaFoldDB" id="Q1AT90"/>
<dbReference type="GO" id="GO:0016853">
    <property type="term" value="F:isomerase activity"/>
    <property type="evidence" value="ECO:0007669"/>
    <property type="project" value="UniProtKB-KW"/>
</dbReference>
<dbReference type="eggNOG" id="COG1082">
    <property type="taxonomic scope" value="Bacteria"/>
</dbReference>
<dbReference type="Proteomes" id="UP000006637">
    <property type="component" value="Chromosome"/>
</dbReference>
<proteinExistence type="predicted"/>
<dbReference type="OrthoDB" id="3280201at2"/>
<dbReference type="STRING" id="266117.Rxyl_2461"/>
<dbReference type="InterPro" id="IPR013022">
    <property type="entry name" value="Xyl_isomerase-like_TIM-brl"/>
</dbReference>
<keyword evidence="3" id="KW-1185">Reference proteome</keyword>
<dbReference type="EMBL" id="CP000386">
    <property type="protein sequence ID" value="ABG05388.1"/>
    <property type="molecule type" value="Genomic_DNA"/>
</dbReference>
<accession>Q1AT90</accession>
<organism evidence="2 3">
    <name type="scientific">Rubrobacter xylanophilus (strain DSM 9941 / JCM 11954 / NBRC 16129 / PRD-1)</name>
    <dbReference type="NCBI Taxonomy" id="266117"/>
    <lineage>
        <taxon>Bacteria</taxon>
        <taxon>Bacillati</taxon>
        <taxon>Actinomycetota</taxon>
        <taxon>Rubrobacteria</taxon>
        <taxon>Rubrobacterales</taxon>
        <taxon>Rubrobacteraceae</taxon>
        <taxon>Rubrobacter</taxon>
    </lineage>
</organism>
<dbReference type="Pfam" id="PF01261">
    <property type="entry name" value="AP_endonuc_2"/>
    <property type="match status" value="1"/>
</dbReference>
<dbReference type="PhylomeDB" id="Q1AT90"/>
<evidence type="ECO:0000313" key="2">
    <source>
        <dbReference type="EMBL" id="ABG05388.1"/>
    </source>
</evidence>
<dbReference type="KEGG" id="rxy:Rxyl_2461"/>
<name>Q1AT90_RUBXD</name>
<evidence type="ECO:0000313" key="3">
    <source>
        <dbReference type="Proteomes" id="UP000006637"/>
    </source>
</evidence>
<dbReference type="PANTHER" id="PTHR12110">
    <property type="entry name" value="HYDROXYPYRUVATE ISOMERASE"/>
    <property type="match status" value="1"/>
</dbReference>
<sequence length="305" mass="31573">MIFGSVGTNLNGGSLAGEGFLGALRRLAGSGADFVEVGPHELGAMLGGELVPERVRSLERALSGAGVVYTVHAPHAINLMDPEDPAAHLDMLRASVRFAGRIGAPVVVCHAGRREPHHARWRPAERLAREAAALREVGRLAEELGVTIAVENSYPEPPVVAGRASAPAARPSALAERVAGVDHPAVRACLDVGHAAVSATLLGYDLLEECAVLGPLTAHVHLHDNLGRPEPRPGMSLPERLASGFGDLHLPPGRGTIPLQRLLAESGLPEGVSCCVELAPGFEEAVPEALSEARRLGAAAVVAGG</sequence>